<keyword evidence="3" id="KW-1185">Reference proteome</keyword>
<dbReference type="AlphaFoldDB" id="A0A1V8SX12"/>
<reference evidence="3" key="1">
    <citation type="submission" date="2017-03" db="EMBL/GenBank/DDBJ databases">
        <title>Genomes of endolithic fungi from Antarctica.</title>
        <authorList>
            <person name="Coleine C."/>
            <person name="Masonjones S."/>
            <person name="Stajich J.E."/>
        </authorList>
    </citation>
    <scope>NUCLEOTIDE SEQUENCE [LARGE SCALE GENOMIC DNA]</scope>
    <source>
        <strain evidence="3">CCFEE 5527</strain>
    </source>
</reference>
<dbReference type="InterPro" id="IPR052895">
    <property type="entry name" value="HetReg/Transcr_Mod"/>
</dbReference>
<comment type="caution">
    <text evidence="2">The sequence shown here is derived from an EMBL/GenBank/DDBJ whole genome shotgun (WGS) entry which is preliminary data.</text>
</comment>
<dbReference type="EMBL" id="NAJO01000024">
    <property type="protein sequence ID" value="OQO03614.1"/>
    <property type="molecule type" value="Genomic_DNA"/>
</dbReference>
<protein>
    <recommendedName>
        <fullName evidence="1">Heterokaryon incompatibility domain-containing protein</fullName>
    </recommendedName>
</protein>
<dbReference type="Proteomes" id="UP000192596">
    <property type="component" value="Unassembled WGS sequence"/>
</dbReference>
<evidence type="ECO:0000259" key="1">
    <source>
        <dbReference type="Pfam" id="PF06985"/>
    </source>
</evidence>
<dbReference type="OrthoDB" id="194358at2759"/>
<sequence>MEADVSSIVGHGAPHGWRGQALGNTHNAAYRNLALEKGTANDPEIRILHLRHRNTLAIECTLLTAKLSDKPTYKALSYTWGEEDEQDVSTIHVNDSPFTITRNLWDALWTLRPKSGEIALWVDAICINQFDTQERSHQVSCMPDIYRTASEVIVWLGPSTPRTDLVLTHLSEKKLTAESLKGLRELSKRRWFTRFWVIQELALSLGNATIHCRKHHIVWNELVTNFVQKRIFVHDAHLTQIYEEIYDVLANLDKFVSLAKTADWVKAQDMKRITRAQSESARSGLADFVVTAATNFSASDPKDKIYALLYQLNGVTFADAGEPKLAVDYDKSLEEIQEDCSRHIISVQGNFDYVLLEQYVRNPALPSWVWDTEAAQNEVNKILFPPMWAAQFGYTPSILHRPERPMLQNDCISWPGYAIATVKAVESNSLALLRRALTEWSDDRPRIQKWLHKTVLRRDAAYKRWYPLISYLAWDARDPSKILDGILRHRAVFMTTDGMPGIALDTIRAGDIIVHLTSVPVLRVLRPLGKMYHTLHGKALLHNTKDDEYYENCDVRLGRLTLPEKSTTFLIR</sequence>
<name>A0A1V8SX12_9PEZI</name>
<feature type="domain" description="Heterokaryon incompatibility" evidence="1">
    <location>
        <begin position="73"/>
        <end position="200"/>
    </location>
</feature>
<accession>A0A1V8SX12</accession>
<dbReference type="InParanoid" id="A0A1V8SX12"/>
<evidence type="ECO:0000313" key="2">
    <source>
        <dbReference type="EMBL" id="OQO03614.1"/>
    </source>
</evidence>
<proteinExistence type="predicted"/>
<evidence type="ECO:0000313" key="3">
    <source>
        <dbReference type="Proteomes" id="UP000192596"/>
    </source>
</evidence>
<dbReference type="STRING" id="1507870.A0A1V8SX12"/>
<organism evidence="2 3">
    <name type="scientific">Cryoendolithus antarcticus</name>
    <dbReference type="NCBI Taxonomy" id="1507870"/>
    <lineage>
        <taxon>Eukaryota</taxon>
        <taxon>Fungi</taxon>
        <taxon>Dikarya</taxon>
        <taxon>Ascomycota</taxon>
        <taxon>Pezizomycotina</taxon>
        <taxon>Dothideomycetes</taxon>
        <taxon>Dothideomycetidae</taxon>
        <taxon>Cladosporiales</taxon>
        <taxon>Cladosporiaceae</taxon>
        <taxon>Cryoendolithus</taxon>
    </lineage>
</organism>
<dbReference type="Pfam" id="PF06985">
    <property type="entry name" value="HET"/>
    <property type="match status" value="1"/>
</dbReference>
<dbReference type="PANTHER" id="PTHR24148:SF82">
    <property type="entry name" value="HETEROKARYON INCOMPATIBILITY DOMAIN-CONTAINING PROTEIN"/>
    <property type="match status" value="1"/>
</dbReference>
<dbReference type="PANTHER" id="PTHR24148">
    <property type="entry name" value="ANKYRIN REPEAT DOMAIN-CONTAINING PROTEIN 39 HOMOLOG-RELATED"/>
    <property type="match status" value="1"/>
</dbReference>
<dbReference type="InterPro" id="IPR010730">
    <property type="entry name" value="HET"/>
</dbReference>
<gene>
    <name evidence="2" type="ORF">B0A48_10279</name>
</gene>